<organism evidence="1 2">
    <name type="scientific">Chondromyces crocatus</name>
    <dbReference type="NCBI Taxonomy" id="52"/>
    <lineage>
        <taxon>Bacteria</taxon>
        <taxon>Pseudomonadati</taxon>
        <taxon>Myxococcota</taxon>
        <taxon>Polyangia</taxon>
        <taxon>Polyangiales</taxon>
        <taxon>Polyangiaceae</taxon>
        <taxon>Chondromyces</taxon>
    </lineage>
</organism>
<sequence>MACDRRPVARGCQAMVRERWEEVARPVDLAAGWDQRSLGPKIA</sequence>
<evidence type="ECO:0000313" key="1">
    <source>
        <dbReference type="EMBL" id="AKT43685.1"/>
    </source>
</evidence>
<dbReference type="EMBL" id="CP012159">
    <property type="protein sequence ID" value="AKT43685.1"/>
    <property type="molecule type" value="Genomic_DNA"/>
</dbReference>
<dbReference type="KEGG" id="ccro:CMC5_079200"/>
<accession>A0A0K1ERY4</accession>
<protein>
    <submittedName>
        <fullName evidence="1">Uncharacterized protein</fullName>
    </submittedName>
</protein>
<name>A0A0K1ERY4_CHOCO</name>
<keyword evidence="2" id="KW-1185">Reference proteome</keyword>
<evidence type="ECO:0000313" key="2">
    <source>
        <dbReference type="Proteomes" id="UP000067626"/>
    </source>
</evidence>
<gene>
    <name evidence="1" type="ORF">CMC5_079200</name>
</gene>
<dbReference type="Proteomes" id="UP000067626">
    <property type="component" value="Chromosome"/>
</dbReference>
<reference evidence="1 2" key="1">
    <citation type="submission" date="2015-07" db="EMBL/GenBank/DDBJ databases">
        <title>Genome analysis of myxobacterium Chondromyces crocatus Cm c5 reveals a high potential for natural compound synthesis and the genetic basis for the loss of fruiting body formation.</title>
        <authorList>
            <person name="Zaburannyi N."/>
            <person name="Bunk B."/>
            <person name="Maier J."/>
            <person name="Overmann J."/>
            <person name="Mueller R."/>
        </authorList>
    </citation>
    <scope>NUCLEOTIDE SEQUENCE [LARGE SCALE GENOMIC DNA]</scope>
    <source>
        <strain evidence="1 2">Cm c5</strain>
    </source>
</reference>
<dbReference type="AlphaFoldDB" id="A0A0K1ERY4"/>
<proteinExistence type="predicted"/>